<keyword evidence="8 9" id="KW-0472">Membrane</keyword>
<comment type="caution">
    <text evidence="10">The sequence shown here is derived from an EMBL/GenBank/DDBJ whole genome shotgun (WGS) entry which is preliminary data.</text>
</comment>
<dbReference type="AlphaFoldDB" id="A0A3E2VVN3"/>
<evidence type="ECO:0000256" key="9">
    <source>
        <dbReference type="SAM" id="Phobius"/>
    </source>
</evidence>
<dbReference type="GO" id="GO:0009401">
    <property type="term" value="P:phosphoenolpyruvate-dependent sugar phosphotransferase system"/>
    <property type="evidence" value="ECO:0007669"/>
    <property type="project" value="UniProtKB-KW"/>
</dbReference>
<comment type="subcellular location">
    <subcellularLocation>
        <location evidence="1">Cell membrane</location>
        <topology evidence="1">Multi-pass membrane protein</topology>
    </subcellularLocation>
</comment>
<accession>A0A3E2VVN3</accession>
<dbReference type="PANTHER" id="PTHR37324">
    <property type="entry name" value="PTS SYSTEM GALACTITOL-SPECIFIC EIIC COMPONENT"/>
    <property type="match status" value="1"/>
</dbReference>
<dbReference type="EMBL" id="QVEV01000015">
    <property type="protein sequence ID" value="RGC15190.1"/>
    <property type="molecule type" value="Genomic_DNA"/>
</dbReference>
<evidence type="ECO:0000256" key="4">
    <source>
        <dbReference type="ARBA" id="ARBA00022597"/>
    </source>
</evidence>
<feature type="transmembrane region" description="Helical" evidence="9">
    <location>
        <begin position="177"/>
        <end position="199"/>
    </location>
</feature>
<gene>
    <name evidence="10" type="ORF">DXA38_11545</name>
</gene>
<feature type="transmembrane region" description="Helical" evidence="9">
    <location>
        <begin position="43"/>
        <end position="64"/>
    </location>
</feature>
<protein>
    <submittedName>
        <fullName evidence="10">PTS galactitol transporter subunit IIC</fullName>
    </submittedName>
</protein>
<reference evidence="10 11" key="1">
    <citation type="submission" date="2018-08" db="EMBL/GenBank/DDBJ databases">
        <title>A genome reference for cultivated species of the human gut microbiota.</title>
        <authorList>
            <person name="Zou Y."/>
            <person name="Xue W."/>
            <person name="Luo G."/>
        </authorList>
    </citation>
    <scope>NUCLEOTIDE SEQUENCE [LARGE SCALE GENOMIC DNA]</scope>
    <source>
        <strain evidence="10 11">OF01-2LB</strain>
    </source>
</reference>
<dbReference type="GO" id="GO:0005886">
    <property type="term" value="C:plasma membrane"/>
    <property type="evidence" value="ECO:0007669"/>
    <property type="project" value="UniProtKB-SubCell"/>
</dbReference>
<dbReference type="GO" id="GO:0015577">
    <property type="term" value="F:galactitol transmembrane transporter activity"/>
    <property type="evidence" value="ECO:0007669"/>
    <property type="project" value="InterPro"/>
</dbReference>
<evidence type="ECO:0000313" key="10">
    <source>
        <dbReference type="EMBL" id="RGC15190.1"/>
    </source>
</evidence>
<keyword evidence="6 9" id="KW-0812">Transmembrane</keyword>
<dbReference type="InterPro" id="IPR004703">
    <property type="entry name" value="PTS_sugar-sp_permease"/>
</dbReference>
<evidence type="ECO:0000256" key="6">
    <source>
        <dbReference type="ARBA" id="ARBA00022692"/>
    </source>
</evidence>
<feature type="transmembrane region" description="Helical" evidence="9">
    <location>
        <begin position="12"/>
        <end position="31"/>
    </location>
</feature>
<keyword evidence="4" id="KW-0762">Sugar transport</keyword>
<keyword evidence="3" id="KW-1003">Cell membrane</keyword>
<keyword evidence="2" id="KW-0813">Transport</keyword>
<proteinExistence type="predicted"/>
<feature type="transmembrane region" description="Helical" evidence="9">
    <location>
        <begin position="254"/>
        <end position="280"/>
    </location>
</feature>
<feature type="transmembrane region" description="Helical" evidence="9">
    <location>
        <begin position="354"/>
        <end position="376"/>
    </location>
</feature>
<dbReference type="PANTHER" id="PTHR37324:SF2">
    <property type="entry name" value="PTS SYSTEM GALACTITOL-SPECIFIC EIIC COMPONENT"/>
    <property type="match status" value="1"/>
</dbReference>
<sequence length="424" mass="45823">MEMLQDFFDWFFALGSSVFVPFIMFTLCMVFKGGLSKSLRSALYMGVGLVGLGLIVDYSVAAMTPVTEALVNNLGLSLNVIDIGYGNVSAAWAWPGVVWVILGIIAVNFIMVVLKWTKTLWVDMWNIWHGEFVAGMMWAFTGNIYIGIASGLILLVINMKLADYHAKKIQEFNGLEGISVVATSGTFTASWAQGCMWVINKIPGLRDIKASSEQIKEKFGIFGEMSVIGALMGTIMGIVAGFDFINTAQLAIKLAAVLVILPRMLSIIAEGIIPISNALSKFMREKFPGRELYIAVDPAILLGDPSVMSTVILMYPISVMIAAVIPGCNFLPVASLAALPYWIGGMVPYTKGNIIHTVICATLWIIPATLIASSLAGICTDLCSMTGLFTDQIANGAMFTNWDEGGNILLWLFVKAGQLFGFGG</sequence>
<feature type="transmembrane region" description="Helical" evidence="9">
    <location>
        <begin position="92"/>
        <end position="114"/>
    </location>
</feature>
<evidence type="ECO:0000256" key="5">
    <source>
        <dbReference type="ARBA" id="ARBA00022683"/>
    </source>
</evidence>
<dbReference type="Pfam" id="PF03611">
    <property type="entry name" value="EIIC-GAT"/>
    <property type="match status" value="1"/>
</dbReference>
<organism evidence="10 11">
    <name type="scientific">Clostridium innocuum</name>
    <dbReference type="NCBI Taxonomy" id="1522"/>
    <lineage>
        <taxon>Bacteria</taxon>
        <taxon>Bacillati</taxon>
        <taxon>Bacillota</taxon>
        <taxon>Clostridia</taxon>
        <taxon>Eubacteriales</taxon>
        <taxon>Clostridiaceae</taxon>
        <taxon>Clostridium</taxon>
    </lineage>
</organism>
<dbReference type="Proteomes" id="UP000260025">
    <property type="component" value="Unassembled WGS sequence"/>
</dbReference>
<name>A0A3E2VVN3_CLOIN</name>
<evidence type="ECO:0000256" key="2">
    <source>
        <dbReference type="ARBA" id="ARBA00022448"/>
    </source>
</evidence>
<dbReference type="RefSeq" id="WP_117443308.1">
    <property type="nucleotide sequence ID" value="NZ_JAJFEN010000091.1"/>
</dbReference>
<evidence type="ECO:0000313" key="11">
    <source>
        <dbReference type="Proteomes" id="UP000260025"/>
    </source>
</evidence>
<keyword evidence="5" id="KW-0598">Phosphotransferase system</keyword>
<dbReference type="InterPro" id="IPR013853">
    <property type="entry name" value="EIIC-GAT"/>
</dbReference>
<dbReference type="OrthoDB" id="9787936at2"/>
<feature type="transmembrane region" description="Helical" evidence="9">
    <location>
        <begin position="135"/>
        <end position="157"/>
    </location>
</feature>
<evidence type="ECO:0000256" key="1">
    <source>
        <dbReference type="ARBA" id="ARBA00004651"/>
    </source>
</evidence>
<feature type="transmembrane region" description="Helical" evidence="9">
    <location>
        <begin position="321"/>
        <end position="342"/>
    </location>
</feature>
<feature type="transmembrane region" description="Helical" evidence="9">
    <location>
        <begin position="219"/>
        <end position="242"/>
    </location>
</feature>
<evidence type="ECO:0000256" key="8">
    <source>
        <dbReference type="ARBA" id="ARBA00023136"/>
    </source>
</evidence>
<keyword evidence="7 9" id="KW-1133">Transmembrane helix</keyword>
<evidence type="ECO:0000256" key="7">
    <source>
        <dbReference type="ARBA" id="ARBA00022989"/>
    </source>
</evidence>
<evidence type="ECO:0000256" key="3">
    <source>
        <dbReference type="ARBA" id="ARBA00022475"/>
    </source>
</evidence>
<dbReference type="PIRSF" id="PIRSF006304">
    <property type="entry name" value="GatC"/>
    <property type="match status" value="1"/>
</dbReference>